<dbReference type="Pfam" id="PF07690">
    <property type="entry name" value="MFS_1"/>
    <property type="match status" value="1"/>
</dbReference>
<feature type="transmembrane region" description="Helical" evidence="4">
    <location>
        <begin position="347"/>
        <end position="363"/>
    </location>
</feature>
<feature type="transmembrane region" description="Helical" evidence="4">
    <location>
        <begin position="321"/>
        <end position="341"/>
    </location>
</feature>
<feature type="transmembrane region" description="Helical" evidence="4">
    <location>
        <begin position="6"/>
        <end position="28"/>
    </location>
</feature>
<organism evidence="5 6">
    <name type="scientific">Yersinia pseudotuberculosis serotype I (strain IP32953)</name>
    <dbReference type="NCBI Taxonomy" id="273123"/>
    <lineage>
        <taxon>Bacteria</taxon>
        <taxon>Pseudomonadati</taxon>
        <taxon>Pseudomonadota</taxon>
        <taxon>Gammaproteobacteria</taxon>
        <taxon>Enterobacterales</taxon>
        <taxon>Yersiniaceae</taxon>
        <taxon>Yersinia</taxon>
    </lineage>
</organism>
<feature type="transmembrane region" description="Helical" evidence="4">
    <location>
        <begin position="412"/>
        <end position="436"/>
    </location>
</feature>
<dbReference type="CDD" id="cd06174">
    <property type="entry name" value="MFS"/>
    <property type="match status" value="1"/>
</dbReference>
<evidence type="ECO:0000256" key="4">
    <source>
        <dbReference type="SAM" id="Phobius"/>
    </source>
</evidence>
<reference evidence="5 6" key="1">
    <citation type="journal article" date="2004" name="Proc. Natl. Acad. Sci. U.S.A.">
        <title>Insights into the evolution of Yersinia pestis through whole-genome comparison with Yersinia pseudotuberculosis.</title>
        <authorList>
            <person name="Chain P.S.G."/>
            <person name="Carniel E."/>
            <person name="Larimer F.W."/>
            <person name="Lamerdin J."/>
            <person name="Stoutland P.O."/>
            <person name="Regala W.M."/>
            <person name="Georgescu A.M."/>
            <person name="Vergez L.M."/>
            <person name="Land M.L."/>
            <person name="Motin V.L."/>
            <person name="Brubaker R.R."/>
            <person name="Fowler J."/>
            <person name="Hinnebusch J."/>
            <person name="Marceau M."/>
            <person name="Medigue C."/>
            <person name="Simonet M."/>
            <person name="Chenal-Francisque V."/>
            <person name="Souza B."/>
            <person name="Dacheux D."/>
            <person name="Elliott J.M."/>
            <person name="Derbise A."/>
            <person name="Hauser L.J."/>
            <person name="Garcia E."/>
        </authorList>
    </citation>
    <scope>NUCLEOTIDE SEQUENCE [LARGE SCALE GENOMIC DNA]</scope>
    <source>
        <strain evidence="6">IP32953</strain>
    </source>
</reference>
<feature type="transmembrane region" description="Helical" evidence="4">
    <location>
        <begin position="198"/>
        <end position="219"/>
    </location>
</feature>
<evidence type="ECO:0000256" key="1">
    <source>
        <dbReference type="ARBA" id="ARBA00022692"/>
    </source>
</evidence>
<evidence type="ECO:0000313" key="6">
    <source>
        <dbReference type="Proteomes" id="UP000001011"/>
    </source>
</evidence>
<feature type="transmembrane region" description="Helical" evidence="4">
    <location>
        <begin position="69"/>
        <end position="90"/>
    </location>
</feature>
<feature type="transmembrane region" description="Helical" evidence="4">
    <location>
        <begin position="292"/>
        <end position="309"/>
    </location>
</feature>
<dbReference type="PANTHER" id="PTHR23530">
    <property type="entry name" value="TRANSPORT PROTEIN-RELATED"/>
    <property type="match status" value="1"/>
</dbReference>
<gene>
    <name evidence="5" type="ordered locus">YPTB1884</name>
</gene>
<evidence type="ECO:0000313" key="5">
    <source>
        <dbReference type="EMBL" id="CAH21122.1"/>
    </source>
</evidence>
<dbReference type="Proteomes" id="UP000001011">
    <property type="component" value="Chromosome"/>
</dbReference>
<dbReference type="InterPro" id="IPR011701">
    <property type="entry name" value="MFS"/>
</dbReference>
<name>Q66B90_YERPS</name>
<dbReference type="InterPro" id="IPR036259">
    <property type="entry name" value="MFS_trans_sf"/>
</dbReference>
<dbReference type="AlphaFoldDB" id="Q66B90"/>
<keyword evidence="1 4" id="KW-0812">Transmembrane</keyword>
<evidence type="ECO:0000256" key="2">
    <source>
        <dbReference type="ARBA" id="ARBA00022989"/>
    </source>
</evidence>
<feature type="transmembrane region" description="Helical" evidence="4">
    <location>
        <begin position="384"/>
        <end position="406"/>
    </location>
</feature>
<dbReference type="PANTHER" id="PTHR23530:SF1">
    <property type="entry name" value="PERMEASE, MAJOR FACILITATOR SUPERFAMILY-RELATED"/>
    <property type="match status" value="1"/>
</dbReference>
<evidence type="ECO:0000256" key="3">
    <source>
        <dbReference type="ARBA" id="ARBA00023136"/>
    </source>
</evidence>
<dbReference type="EMBL" id="BX936398">
    <property type="protein sequence ID" value="CAH21122.1"/>
    <property type="molecule type" value="Genomic_DNA"/>
</dbReference>
<dbReference type="Gene3D" id="1.20.1250.20">
    <property type="entry name" value="MFS general substrate transporter like domains"/>
    <property type="match status" value="1"/>
</dbReference>
<dbReference type="KEGG" id="yps:YPTB1884"/>
<keyword evidence="2 4" id="KW-1133">Transmembrane helix</keyword>
<accession>Q66B90</accession>
<dbReference type="InterPro" id="IPR053160">
    <property type="entry name" value="MFS_DHA3_Transporter"/>
</dbReference>
<feature type="transmembrane region" description="Helical" evidence="4">
    <location>
        <begin position="173"/>
        <end position="192"/>
    </location>
</feature>
<feature type="transmembrane region" description="Helical" evidence="4">
    <location>
        <begin position="40"/>
        <end position="63"/>
    </location>
</feature>
<proteinExistence type="predicted"/>
<keyword evidence="3 4" id="KW-0472">Membrane</keyword>
<feature type="transmembrane region" description="Helical" evidence="4">
    <location>
        <begin position="251"/>
        <end position="272"/>
    </location>
</feature>
<dbReference type="GO" id="GO:0022857">
    <property type="term" value="F:transmembrane transporter activity"/>
    <property type="evidence" value="ECO:0007669"/>
    <property type="project" value="InterPro"/>
</dbReference>
<protein>
    <submittedName>
        <fullName evidence="5">Possible MFS Superfamliy multidrug-efflux transporter</fullName>
    </submittedName>
</protein>
<sequence length="452" mass="50950">MRQRVVVVVTNSLLNVAILLSPLIRNWIEIMIMDAQVKRLLHGCAGMNSVRMMTGSFHVFYLFSLGVSVSQIAMLQMIFSVAVFLFELPTGILGDKLGVKKNVIISCGFYAAFFPLCTYAPDMSLLILAEICYALGACFISGADSTWIKGLVDNLSKKADVAYHHYISYVREINALLNSISGAIGVLIVVVLDSFSSVYYLCGVLFILLMLLFSTVNSVEDKIDVAVIKEKFSVYKHIRESLRLLFSTKVGVYYILICGFVVGAIQPVYHFWQPFILEQTGLIDNTDKKNEIIILGICFFSYSFTKYLFNRYLRKVIFNHYQPMTIILATTMLAACTMLLLLIIKGTWTPIIIFTLFHCFFSVPMSQFDSEYFKYLDKKNSNTVLSIISLIARIFGIVSLGIIGLLSSSFGLTSAFAFSLCCIIGIIPITIMWTLYNRNYSKNEKILLEEFK</sequence>
<dbReference type="SUPFAM" id="SSF103473">
    <property type="entry name" value="MFS general substrate transporter"/>
    <property type="match status" value="1"/>
</dbReference>